<proteinExistence type="inferred from homology"/>
<dbReference type="Pfam" id="PF00437">
    <property type="entry name" value="T2SSE"/>
    <property type="match status" value="1"/>
</dbReference>
<evidence type="ECO:0000256" key="1">
    <source>
        <dbReference type="ARBA" id="ARBA00006611"/>
    </source>
</evidence>
<reference evidence="6 7" key="1">
    <citation type="submission" date="2017-07" db="EMBL/GenBank/DDBJ databases">
        <title>Mechanisms for carbon and nitrogen cycling indicate functional differentiation within the Candidate Phyla Radiation.</title>
        <authorList>
            <person name="Danczak R.E."/>
            <person name="Johnston M.D."/>
            <person name="Kenah C."/>
            <person name="Slattery M."/>
            <person name="Wrighton K.C."/>
            <person name="Wilkins M.J."/>
        </authorList>
    </citation>
    <scope>NUCLEOTIDE SEQUENCE [LARGE SCALE GENOMIC DNA]</scope>
    <source>
        <strain evidence="6">Licking1014_7</strain>
    </source>
</reference>
<dbReference type="GO" id="GO:0005886">
    <property type="term" value="C:plasma membrane"/>
    <property type="evidence" value="ECO:0007669"/>
    <property type="project" value="TreeGrafter"/>
</dbReference>
<dbReference type="Proteomes" id="UP000315689">
    <property type="component" value="Unassembled WGS sequence"/>
</dbReference>
<organism evidence="6 7">
    <name type="scientific">Candidatus Berkelbacteria bacterium Licking1014_7</name>
    <dbReference type="NCBI Taxonomy" id="2017147"/>
    <lineage>
        <taxon>Bacteria</taxon>
        <taxon>Candidatus Berkelbacteria</taxon>
    </lineage>
</organism>
<protein>
    <submittedName>
        <fullName evidence="6">Type IV pilus assembly protein PilB</fullName>
    </submittedName>
</protein>
<comment type="caution">
    <text evidence="6">The sequence shown here is derived from an EMBL/GenBank/DDBJ whole genome shotgun (WGS) entry which is preliminary data.</text>
</comment>
<dbReference type="GO" id="GO:0005524">
    <property type="term" value="F:ATP binding"/>
    <property type="evidence" value="ECO:0007669"/>
    <property type="project" value="UniProtKB-KW"/>
</dbReference>
<dbReference type="Gene3D" id="3.40.50.300">
    <property type="entry name" value="P-loop containing nucleotide triphosphate hydrolases"/>
    <property type="match status" value="1"/>
</dbReference>
<feature type="region of interest" description="Disordered" evidence="4">
    <location>
        <begin position="270"/>
        <end position="294"/>
    </location>
</feature>
<name>A0A554LK14_9BACT</name>
<evidence type="ECO:0000256" key="4">
    <source>
        <dbReference type="SAM" id="MobiDB-lite"/>
    </source>
</evidence>
<comment type="similarity">
    <text evidence="1">Belongs to the GSP E family.</text>
</comment>
<dbReference type="Gene3D" id="3.30.450.90">
    <property type="match status" value="1"/>
</dbReference>
<evidence type="ECO:0000313" key="7">
    <source>
        <dbReference type="Proteomes" id="UP000315689"/>
    </source>
</evidence>
<dbReference type="Pfam" id="PF05157">
    <property type="entry name" value="MshEN"/>
    <property type="match status" value="2"/>
</dbReference>
<feature type="domain" description="AAA+ ATPase" evidence="5">
    <location>
        <begin position="496"/>
        <end position="621"/>
    </location>
</feature>
<evidence type="ECO:0000313" key="6">
    <source>
        <dbReference type="EMBL" id="TSC93202.1"/>
    </source>
</evidence>
<dbReference type="EMBL" id="VMGK01000005">
    <property type="protein sequence ID" value="TSC93202.1"/>
    <property type="molecule type" value="Genomic_DNA"/>
</dbReference>
<dbReference type="CDD" id="cd01129">
    <property type="entry name" value="PulE-GspE-like"/>
    <property type="match status" value="1"/>
</dbReference>
<evidence type="ECO:0000256" key="2">
    <source>
        <dbReference type="ARBA" id="ARBA00022741"/>
    </source>
</evidence>
<sequence length="743" mass="82577">MVNIIKSRDKRDILDVLRSKNIIDELTYNFISKNFSTNETRIQALEKKNIVSQEDLSKAAAEIFNLPFVHIQGKKLDFEVLNLIPFEICQKYKIVCLEKKGNAYQIAVARPYRLGGKKSGLLHNIEKERSVEFHLSASTEPDVDWALKIYENFLSERAEKNTQTNLPSARTDKVKISNLPRAKLDGRFDLLETIRKIPLEIIRRYKIALFEISDENIFKIAMLDSFDPRAREIINFISQKNGVKVEQYQIESRDLDWVLQNYNSAAAVQPSASKNIESEKLAPDQGAPDSSSSKEVIEKNGMFTIPEEAIAKPGLSGGEVDLAQADKTGAINQDEIETDLDTFLGKLVTNAKELTQIIVEGFVPKMVAGILSLGISLRASDVHLEATRKGLRLRYRVDGDLLDFIYMPIALHPPIISRIKILSGLKIDEQRIPQDGRYNAKVQNHEIDVRVSSYPTIHGEKIAMRLLDKTASQYSLEDLGLTGAPLEKINQEIIKPWGVVIITGPTGSGKSTTLYAILNAISSPKINIVTLEDPVEYDIPGVNQAQIKPKIGFSFAEGLRSILRQDPNVIMVGEVRDSETANLVTHAALTGHLVLTTLHTNDASSALPRLTNMKVEPYLITSAINVIIAQRLIRKLCQKCKQPIKVPAPVLESEGVKDVNEMKFFGPGKGCGECRNGYKGRIGIFEILVMTDAIEKLAINHAPVSEILKQAIQDGMVSLKEDGIAKAKQGMVSLSDILQAVNE</sequence>
<keyword evidence="2" id="KW-0547">Nucleotide-binding</keyword>
<dbReference type="InterPro" id="IPR037257">
    <property type="entry name" value="T2SS_E_N_sf"/>
</dbReference>
<dbReference type="GO" id="GO:0016887">
    <property type="term" value="F:ATP hydrolysis activity"/>
    <property type="evidence" value="ECO:0007669"/>
    <property type="project" value="TreeGrafter"/>
</dbReference>
<dbReference type="InterPro" id="IPR003593">
    <property type="entry name" value="AAA+_ATPase"/>
</dbReference>
<dbReference type="InterPro" id="IPR027417">
    <property type="entry name" value="P-loop_NTPase"/>
</dbReference>
<dbReference type="InterPro" id="IPR001482">
    <property type="entry name" value="T2SS/T4SS_dom"/>
</dbReference>
<accession>A0A554LK14</accession>
<evidence type="ECO:0000259" key="5">
    <source>
        <dbReference type="SMART" id="SM00382"/>
    </source>
</evidence>
<dbReference type="PANTHER" id="PTHR30258">
    <property type="entry name" value="TYPE II SECRETION SYSTEM PROTEIN GSPE-RELATED"/>
    <property type="match status" value="1"/>
</dbReference>
<dbReference type="SUPFAM" id="SSF160246">
    <property type="entry name" value="EspE N-terminal domain-like"/>
    <property type="match status" value="1"/>
</dbReference>
<dbReference type="AlphaFoldDB" id="A0A554LK14"/>
<dbReference type="InterPro" id="IPR007831">
    <property type="entry name" value="T2SS_GspE_N"/>
</dbReference>
<dbReference type="SMART" id="SM00382">
    <property type="entry name" value="AAA"/>
    <property type="match status" value="1"/>
</dbReference>
<gene>
    <name evidence="6" type="ORF">CEN89_212</name>
</gene>
<dbReference type="SUPFAM" id="SSF52540">
    <property type="entry name" value="P-loop containing nucleoside triphosphate hydrolases"/>
    <property type="match status" value="1"/>
</dbReference>
<evidence type="ECO:0000256" key="3">
    <source>
        <dbReference type="ARBA" id="ARBA00022840"/>
    </source>
</evidence>
<keyword evidence="3" id="KW-0067">ATP-binding</keyword>
<dbReference type="PANTHER" id="PTHR30258:SF1">
    <property type="entry name" value="PROTEIN TRANSPORT PROTEIN HOFB HOMOLOG"/>
    <property type="match status" value="1"/>
</dbReference>